<feature type="transmembrane region" description="Helical" evidence="1">
    <location>
        <begin position="132"/>
        <end position="150"/>
    </location>
</feature>
<protein>
    <recommendedName>
        <fullName evidence="4">Lipoprotein</fullName>
    </recommendedName>
</protein>
<dbReference type="Proteomes" id="UP001517247">
    <property type="component" value="Unassembled WGS sequence"/>
</dbReference>
<evidence type="ECO:0000256" key="1">
    <source>
        <dbReference type="SAM" id="Phobius"/>
    </source>
</evidence>
<gene>
    <name evidence="2" type="ORF">E6A44_013585</name>
</gene>
<keyword evidence="1" id="KW-1133">Transmembrane helix</keyword>
<organism evidence="2 3">
    <name type="scientific">Pedobacter ureilyticus</name>
    <dbReference type="NCBI Taxonomy" id="1393051"/>
    <lineage>
        <taxon>Bacteria</taxon>
        <taxon>Pseudomonadati</taxon>
        <taxon>Bacteroidota</taxon>
        <taxon>Sphingobacteriia</taxon>
        <taxon>Sphingobacteriales</taxon>
        <taxon>Sphingobacteriaceae</taxon>
        <taxon>Pedobacter</taxon>
    </lineage>
</organism>
<keyword evidence="1" id="KW-0812">Transmembrane</keyword>
<dbReference type="EMBL" id="SSHJ02000007">
    <property type="protein sequence ID" value="MFN0256614.1"/>
    <property type="molecule type" value="Genomic_DNA"/>
</dbReference>
<dbReference type="RefSeq" id="WP_138723708.1">
    <property type="nucleotide sequence ID" value="NZ_SSHJ02000007.1"/>
</dbReference>
<accession>A0ABW9J7V8</accession>
<keyword evidence="1" id="KW-0472">Membrane</keyword>
<sequence>MKIAIYVWVVLIFGCSAKRKLTESSAVNTENITEALILQANTQDTQSYSLGIDSAKQTNFLKLYPKGDFVISKDGFQGSADSLIWYSNLQQVSRNQQLEQQRREQSNREVHKQAEKRMVKEQKKDLAKIGSSFWWFVGCGILLLLLMLHYRRLRMA</sequence>
<evidence type="ECO:0000313" key="3">
    <source>
        <dbReference type="Proteomes" id="UP001517247"/>
    </source>
</evidence>
<keyword evidence="3" id="KW-1185">Reference proteome</keyword>
<evidence type="ECO:0000313" key="2">
    <source>
        <dbReference type="EMBL" id="MFN0256614.1"/>
    </source>
</evidence>
<comment type="caution">
    <text evidence="2">The sequence shown here is derived from an EMBL/GenBank/DDBJ whole genome shotgun (WGS) entry which is preliminary data.</text>
</comment>
<dbReference type="PROSITE" id="PS51257">
    <property type="entry name" value="PROKAR_LIPOPROTEIN"/>
    <property type="match status" value="1"/>
</dbReference>
<name>A0ABW9J7V8_9SPHI</name>
<reference evidence="2 3" key="1">
    <citation type="submission" date="2024-12" db="EMBL/GenBank/DDBJ databases">
        <authorList>
            <person name="Hu S."/>
        </authorList>
    </citation>
    <scope>NUCLEOTIDE SEQUENCE [LARGE SCALE GENOMIC DNA]</scope>
    <source>
        <strain evidence="2 3">THG-T11</strain>
    </source>
</reference>
<evidence type="ECO:0008006" key="4">
    <source>
        <dbReference type="Google" id="ProtNLM"/>
    </source>
</evidence>
<proteinExistence type="predicted"/>